<organism evidence="3 4">
    <name type="scientific">Kwoniella mangroviensis CBS 10435</name>
    <dbReference type="NCBI Taxonomy" id="1331196"/>
    <lineage>
        <taxon>Eukaryota</taxon>
        <taxon>Fungi</taxon>
        <taxon>Dikarya</taxon>
        <taxon>Basidiomycota</taxon>
        <taxon>Agaricomycotina</taxon>
        <taxon>Tremellomycetes</taxon>
        <taxon>Tremellales</taxon>
        <taxon>Cryptococcaceae</taxon>
        <taxon>Kwoniella</taxon>
    </lineage>
</organism>
<feature type="chain" id="PRO_5008628730" evidence="2">
    <location>
        <begin position="28"/>
        <end position="272"/>
    </location>
</feature>
<keyword evidence="2" id="KW-0732">Signal</keyword>
<proteinExistence type="predicted"/>
<feature type="signal peptide" evidence="2">
    <location>
        <begin position="1"/>
        <end position="27"/>
    </location>
</feature>
<sequence length="272" mass="30605">MACHTYINVFPVCVLLSTLITLRSALGAPSPPQEQDIRARQESGEEGVQLMKTQGPSYKDIKQYDTIGDFTGIKNSLAALALHPPPKWVDDHIVDLTNGVGQKGMKTTNGSFLLHNITSQTETEEGGRKSFLYDIVDVKSKYSVEQVQDNWWWQGLELALLENMPSQLSSDFIDRTSPSVVLNMLTGLQTESINVKDISDDEYMKILNDNKDKVIVVETTDLAYTYYRIILDVKSDTEITSTELYGEKWAVPYTCTSKDLRQKYGGITLLKY</sequence>
<dbReference type="Proteomes" id="UP000092583">
    <property type="component" value="Unassembled WGS sequence"/>
</dbReference>
<evidence type="ECO:0000313" key="3">
    <source>
        <dbReference type="EMBL" id="OCF56256.1"/>
    </source>
</evidence>
<feature type="region of interest" description="Disordered" evidence="1">
    <location>
        <begin position="27"/>
        <end position="47"/>
    </location>
</feature>
<accession>A0A1B9IKU8</accession>
<evidence type="ECO:0000313" key="4">
    <source>
        <dbReference type="Proteomes" id="UP000092583"/>
    </source>
</evidence>
<dbReference type="OrthoDB" id="10444737at2759"/>
<keyword evidence="4" id="KW-1185">Reference proteome</keyword>
<gene>
    <name evidence="3" type="ORF">L486_06197</name>
</gene>
<evidence type="ECO:0000256" key="1">
    <source>
        <dbReference type="SAM" id="MobiDB-lite"/>
    </source>
</evidence>
<dbReference type="AlphaFoldDB" id="A0A1B9IKU8"/>
<reference evidence="3 4" key="1">
    <citation type="submission" date="2013-07" db="EMBL/GenBank/DDBJ databases">
        <title>The Genome Sequence of Kwoniella mangroviensis CBS10435.</title>
        <authorList>
            <consortium name="The Broad Institute Genome Sequencing Platform"/>
            <person name="Cuomo C."/>
            <person name="Litvintseva A."/>
            <person name="Chen Y."/>
            <person name="Heitman J."/>
            <person name="Sun S."/>
            <person name="Springer D."/>
            <person name="Dromer F."/>
            <person name="Young S.K."/>
            <person name="Zeng Q."/>
            <person name="Gargeya S."/>
            <person name="Fitzgerald M."/>
            <person name="Abouelleil A."/>
            <person name="Alvarado L."/>
            <person name="Berlin A.M."/>
            <person name="Chapman S.B."/>
            <person name="Dewar J."/>
            <person name="Goldberg J."/>
            <person name="Griggs A."/>
            <person name="Gujja S."/>
            <person name="Hansen M."/>
            <person name="Howarth C."/>
            <person name="Imamovic A."/>
            <person name="Larimer J."/>
            <person name="McCowan C."/>
            <person name="Murphy C."/>
            <person name="Pearson M."/>
            <person name="Priest M."/>
            <person name="Roberts A."/>
            <person name="Saif S."/>
            <person name="Shea T."/>
            <person name="Sykes S."/>
            <person name="Wortman J."/>
            <person name="Nusbaum C."/>
            <person name="Birren B."/>
        </authorList>
    </citation>
    <scope>NUCLEOTIDE SEQUENCE [LARGE SCALE GENOMIC DNA]</scope>
    <source>
        <strain evidence="3 4">CBS 10435</strain>
    </source>
</reference>
<protein>
    <submittedName>
        <fullName evidence="3">Uncharacterized protein</fullName>
    </submittedName>
</protein>
<name>A0A1B9IKU8_9TREE</name>
<dbReference type="EMBL" id="KV700091">
    <property type="protein sequence ID" value="OCF56256.1"/>
    <property type="molecule type" value="Genomic_DNA"/>
</dbReference>
<reference evidence="4" key="2">
    <citation type="submission" date="2013-12" db="EMBL/GenBank/DDBJ databases">
        <title>Evolution of pathogenesis and genome organization in the Tremellales.</title>
        <authorList>
            <person name="Cuomo C."/>
            <person name="Litvintseva A."/>
            <person name="Heitman J."/>
            <person name="Chen Y."/>
            <person name="Sun S."/>
            <person name="Springer D."/>
            <person name="Dromer F."/>
            <person name="Young S."/>
            <person name="Zeng Q."/>
            <person name="Chapman S."/>
            <person name="Gujja S."/>
            <person name="Saif S."/>
            <person name="Birren B."/>
        </authorList>
    </citation>
    <scope>NUCLEOTIDE SEQUENCE [LARGE SCALE GENOMIC DNA]</scope>
    <source>
        <strain evidence="4">CBS 10435</strain>
    </source>
</reference>
<evidence type="ECO:0000256" key="2">
    <source>
        <dbReference type="SAM" id="SignalP"/>
    </source>
</evidence>